<keyword evidence="2" id="KW-0812">Transmembrane</keyword>
<keyword evidence="2" id="KW-0472">Membrane</keyword>
<sequence length="114" mass="13238">MMTFLGVIDSRAGRNRSEQQQQQQCRMRRDREETYTVKNGMDVFDVCMWMRLYMLPHVGPPTDTHRNRGASSVEVTGMGFCSGLSLIYVYILLAVPCSVRYYEQSFALRRVTEI</sequence>
<evidence type="ECO:0000256" key="1">
    <source>
        <dbReference type="SAM" id="MobiDB-lite"/>
    </source>
</evidence>
<reference evidence="4" key="1">
    <citation type="submission" date="2014-01" db="EMBL/GenBank/DDBJ databases">
        <title>The Genome Sequence of Anopheles farauti FAR1 (V2).</title>
        <authorList>
            <consortium name="The Broad Institute Genomics Platform"/>
            <person name="Neafsey D.E."/>
            <person name="Besansky N."/>
            <person name="Howell P."/>
            <person name="Walton C."/>
            <person name="Young S.K."/>
            <person name="Zeng Q."/>
            <person name="Gargeya S."/>
            <person name="Fitzgerald M."/>
            <person name="Haas B."/>
            <person name="Abouelleil A."/>
            <person name="Allen A.W."/>
            <person name="Alvarado L."/>
            <person name="Arachchi H.M."/>
            <person name="Berlin A.M."/>
            <person name="Chapman S.B."/>
            <person name="Gainer-Dewar J."/>
            <person name="Goldberg J."/>
            <person name="Griggs A."/>
            <person name="Gujja S."/>
            <person name="Hansen M."/>
            <person name="Howarth C."/>
            <person name="Imamovic A."/>
            <person name="Ireland A."/>
            <person name="Larimer J."/>
            <person name="McCowan C."/>
            <person name="Murphy C."/>
            <person name="Pearson M."/>
            <person name="Poon T.W."/>
            <person name="Priest M."/>
            <person name="Roberts A."/>
            <person name="Saif S."/>
            <person name="Shea T."/>
            <person name="Sisk P."/>
            <person name="Sykes S."/>
            <person name="Wortman J."/>
            <person name="Nusbaum C."/>
            <person name="Birren B."/>
        </authorList>
    </citation>
    <scope>NUCLEOTIDE SEQUENCE [LARGE SCALE GENOMIC DNA]</scope>
    <source>
        <strain evidence="4">FAR1</strain>
    </source>
</reference>
<keyword evidence="4" id="KW-1185">Reference proteome</keyword>
<accession>A0A182Q0Z5</accession>
<protein>
    <submittedName>
        <fullName evidence="3">Uncharacterized protein</fullName>
    </submittedName>
</protein>
<name>A0A182Q0Z5_9DIPT</name>
<dbReference type="AlphaFoldDB" id="A0A182Q0Z5"/>
<feature type="region of interest" description="Disordered" evidence="1">
    <location>
        <begin position="8"/>
        <end position="31"/>
    </location>
</feature>
<dbReference type="EMBL" id="AXCN02001704">
    <property type="status" value="NOT_ANNOTATED_CDS"/>
    <property type="molecule type" value="Genomic_DNA"/>
</dbReference>
<dbReference type="VEuPathDB" id="VectorBase:AFAF000894"/>
<reference evidence="3" key="2">
    <citation type="submission" date="2020-05" db="UniProtKB">
        <authorList>
            <consortium name="EnsemblMetazoa"/>
        </authorList>
    </citation>
    <scope>IDENTIFICATION</scope>
    <source>
        <strain evidence="3">FAR1</strain>
    </source>
</reference>
<dbReference type="Proteomes" id="UP000075886">
    <property type="component" value="Unassembled WGS sequence"/>
</dbReference>
<feature type="transmembrane region" description="Helical" evidence="2">
    <location>
        <begin position="77"/>
        <end position="102"/>
    </location>
</feature>
<evidence type="ECO:0000313" key="4">
    <source>
        <dbReference type="Proteomes" id="UP000075886"/>
    </source>
</evidence>
<organism evidence="3 4">
    <name type="scientific">Anopheles farauti</name>
    <dbReference type="NCBI Taxonomy" id="69004"/>
    <lineage>
        <taxon>Eukaryota</taxon>
        <taxon>Metazoa</taxon>
        <taxon>Ecdysozoa</taxon>
        <taxon>Arthropoda</taxon>
        <taxon>Hexapoda</taxon>
        <taxon>Insecta</taxon>
        <taxon>Pterygota</taxon>
        <taxon>Neoptera</taxon>
        <taxon>Endopterygota</taxon>
        <taxon>Diptera</taxon>
        <taxon>Nematocera</taxon>
        <taxon>Culicoidea</taxon>
        <taxon>Culicidae</taxon>
        <taxon>Anophelinae</taxon>
        <taxon>Anopheles</taxon>
    </lineage>
</organism>
<keyword evidence="2" id="KW-1133">Transmembrane helix</keyword>
<evidence type="ECO:0000313" key="3">
    <source>
        <dbReference type="EnsemblMetazoa" id="AFAF000894-PA"/>
    </source>
</evidence>
<evidence type="ECO:0000256" key="2">
    <source>
        <dbReference type="SAM" id="Phobius"/>
    </source>
</evidence>
<dbReference type="EnsemblMetazoa" id="AFAF000894-RA">
    <property type="protein sequence ID" value="AFAF000894-PA"/>
    <property type="gene ID" value="AFAF000894"/>
</dbReference>
<proteinExistence type="predicted"/>